<evidence type="ECO:0000256" key="1">
    <source>
        <dbReference type="RuleBase" id="RU365077"/>
    </source>
</evidence>
<dbReference type="AlphaFoldDB" id="A0A3P7L1F0"/>
<dbReference type="Pfam" id="PF01267">
    <property type="entry name" value="F-actin_cap_A"/>
    <property type="match status" value="1"/>
</dbReference>
<dbReference type="GO" id="GO:0008290">
    <property type="term" value="C:F-actin capping protein complex"/>
    <property type="evidence" value="ECO:0007669"/>
    <property type="project" value="UniProtKB-UniRule"/>
</dbReference>
<keyword evidence="1" id="KW-0009">Actin-binding</keyword>
<gene>
    <name evidence="2" type="ORF">DILT_LOCUS6365</name>
</gene>
<protein>
    <recommendedName>
        <fullName evidence="1">F-actin-capping protein subunit alpha</fullName>
    </recommendedName>
</protein>
<comment type="function">
    <text evidence="1">F-actin-capping proteins bind in a Ca(2+)-independent manner to the fast growing ends of actin filaments (barbed end) thereby blocking the exchange of subunits at these ends. Unlike other capping proteins (such as gelsolin and severin), these proteins do not sever actin filaments.</text>
</comment>
<dbReference type="SUPFAM" id="SSF90096">
    <property type="entry name" value="Subunits of heterodimeric actin filament capping protein Capz"/>
    <property type="match status" value="1"/>
</dbReference>
<proteinExistence type="inferred from homology"/>
<reference evidence="2 3" key="1">
    <citation type="submission" date="2018-11" db="EMBL/GenBank/DDBJ databases">
        <authorList>
            <consortium name="Pathogen Informatics"/>
        </authorList>
    </citation>
    <scope>NUCLEOTIDE SEQUENCE [LARGE SCALE GENOMIC DNA]</scope>
</reference>
<evidence type="ECO:0000313" key="3">
    <source>
        <dbReference type="Proteomes" id="UP000281553"/>
    </source>
</evidence>
<dbReference type="InterPro" id="IPR037282">
    <property type="entry name" value="CapZ_alpha/beta"/>
</dbReference>
<comment type="subunit">
    <text evidence="1">Heterodimer of an alpha and a beta subunit.</text>
</comment>
<accession>A0A3P7L1F0</accession>
<comment type="similarity">
    <text evidence="1">Belongs to the F-actin-capping protein alpha subunit family.</text>
</comment>
<dbReference type="GO" id="GO:0003779">
    <property type="term" value="F:actin binding"/>
    <property type="evidence" value="ECO:0007669"/>
    <property type="project" value="UniProtKB-KW"/>
</dbReference>
<organism evidence="2 3">
    <name type="scientific">Dibothriocephalus latus</name>
    <name type="common">Fish tapeworm</name>
    <name type="synonym">Diphyllobothrium latum</name>
    <dbReference type="NCBI Taxonomy" id="60516"/>
    <lineage>
        <taxon>Eukaryota</taxon>
        <taxon>Metazoa</taxon>
        <taxon>Spiralia</taxon>
        <taxon>Lophotrochozoa</taxon>
        <taxon>Platyhelminthes</taxon>
        <taxon>Cestoda</taxon>
        <taxon>Eucestoda</taxon>
        <taxon>Diphyllobothriidea</taxon>
        <taxon>Diphyllobothriidae</taxon>
        <taxon>Dibothriocephalus</taxon>
    </lineage>
</organism>
<evidence type="ECO:0000313" key="2">
    <source>
        <dbReference type="EMBL" id="VDN10534.1"/>
    </source>
</evidence>
<keyword evidence="1" id="KW-0117">Actin capping</keyword>
<keyword evidence="3" id="KW-1185">Reference proteome</keyword>
<name>A0A3P7L1F0_DIBLA</name>
<dbReference type="GO" id="GO:0051016">
    <property type="term" value="P:barbed-end actin filament capping"/>
    <property type="evidence" value="ECO:0007669"/>
    <property type="project" value="UniProtKB-UniRule"/>
</dbReference>
<sequence>MSLDSLSSNAFKSLRRQLPMTRAKLEWTKIAAYQVGAEISRTG</sequence>
<dbReference type="OrthoDB" id="340550at2759"/>
<dbReference type="InterPro" id="IPR002189">
    <property type="entry name" value="CapZ_alpha"/>
</dbReference>
<dbReference type="Proteomes" id="UP000281553">
    <property type="component" value="Unassembled WGS sequence"/>
</dbReference>
<dbReference type="EMBL" id="UYRU01049378">
    <property type="protein sequence ID" value="VDN10534.1"/>
    <property type="molecule type" value="Genomic_DNA"/>
</dbReference>